<evidence type="ECO:0000313" key="8">
    <source>
        <dbReference type="EMBL" id="ACM55863.1"/>
    </source>
</evidence>
<dbReference type="KEGG" id="hla:Hlac_0258"/>
<evidence type="ECO:0000256" key="2">
    <source>
        <dbReference type="ARBA" id="ARBA00012438"/>
    </source>
</evidence>
<accession>B9LRP0</accession>
<sequence>MDRDGESTPRVVQSFVEAVPTPAVACDPETHAIRAANAAAAALLGQDRRTLTLMGLTDLGEADETVDGEPVAAAVDEAIDREGVTELEWETGGEWERRRLSLSLHTTTIADERWLIVGLTDVTDRVTAEEELRSQQHVVDAIASTMPAALFQCSADGTLARWNDQLAADTERDGEELSGTDLTALFDDETRDTVAEALRRVYREREPAECEATLFTRSGERVPYQLALGPVVDGDELVGAIGVGEDRTEASLREERLAVLARVLRHNFRNDLNVVTGFTERAIDTVDDPELASELERVVDTAERLLRVGETSRRVERLLADRPAPSRIDLDNAVDEALVSLPSELREGADIEVDVPEGITVSAIGYLAEAIAELVENAIRHSDTERSRVEITAAELPSESWTSLVVADDGPGIPPTERSVLTGEETPLEHASGLGLWYVNWIVSAGGGSFDISSASAGGTRIEMELRTLDDG</sequence>
<evidence type="ECO:0000256" key="1">
    <source>
        <dbReference type="ARBA" id="ARBA00000085"/>
    </source>
</evidence>
<dbReference type="EMBL" id="CP001365">
    <property type="protein sequence ID" value="ACM55863.1"/>
    <property type="molecule type" value="Genomic_DNA"/>
</dbReference>
<dbReference type="InterPro" id="IPR000014">
    <property type="entry name" value="PAS"/>
</dbReference>
<dbReference type="SUPFAM" id="SSF55874">
    <property type="entry name" value="ATPase domain of HSP90 chaperone/DNA topoisomerase II/histidine kinase"/>
    <property type="match status" value="1"/>
</dbReference>
<dbReference type="eggNOG" id="arCOG02364">
    <property type="taxonomic scope" value="Archaea"/>
</dbReference>
<evidence type="ECO:0000256" key="5">
    <source>
        <dbReference type="ARBA" id="ARBA00022777"/>
    </source>
</evidence>
<gene>
    <name evidence="8" type="ordered locus">Hlac_0258</name>
</gene>
<dbReference type="CDD" id="cd00130">
    <property type="entry name" value="PAS"/>
    <property type="match status" value="1"/>
</dbReference>
<evidence type="ECO:0000313" key="9">
    <source>
        <dbReference type="Proteomes" id="UP000000740"/>
    </source>
</evidence>
<keyword evidence="9" id="KW-1185">Reference proteome</keyword>
<dbReference type="SMART" id="SM00091">
    <property type="entry name" value="PAS"/>
    <property type="match status" value="2"/>
</dbReference>
<dbReference type="EC" id="2.7.13.3" evidence="2"/>
<dbReference type="Pfam" id="PF08448">
    <property type="entry name" value="PAS_4"/>
    <property type="match status" value="1"/>
</dbReference>
<dbReference type="AlphaFoldDB" id="B9LRP0"/>
<dbReference type="GeneID" id="7401184"/>
<dbReference type="Proteomes" id="UP000000740">
    <property type="component" value="Chromosome 1"/>
</dbReference>
<dbReference type="InterPro" id="IPR052162">
    <property type="entry name" value="Sensor_kinase/Photoreceptor"/>
</dbReference>
<proteinExistence type="predicted"/>
<dbReference type="PROSITE" id="PS50112">
    <property type="entry name" value="PAS"/>
    <property type="match status" value="1"/>
</dbReference>
<feature type="domain" description="PAS" evidence="7">
    <location>
        <begin position="134"/>
        <end position="205"/>
    </location>
</feature>
<evidence type="ECO:0000256" key="3">
    <source>
        <dbReference type="ARBA" id="ARBA00022553"/>
    </source>
</evidence>
<evidence type="ECO:0000259" key="7">
    <source>
        <dbReference type="PROSITE" id="PS50112"/>
    </source>
</evidence>
<comment type="catalytic activity">
    <reaction evidence="1">
        <text>ATP + protein L-histidine = ADP + protein N-phospho-L-histidine.</text>
        <dbReference type="EC" id="2.7.13.3"/>
    </reaction>
</comment>
<dbReference type="CDD" id="cd00075">
    <property type="entry name" value="HATPase"/>
    <property type="match status" value="1"/>
</dbReference>
<dbReference type="Gene3D" id="3.30.450.20">
    <property type="entry name" value="PAS domain"/>
    <property type="match status" value="2"/>
</dbReference>
<dbReference type="InterPro" id="IPR035965">
    <property type="entry name" value="PAS-like_dom_sf"/>
</dbReference>
<dbReference type="InterPro" id="IPR005467">
    <property type="entry name" value="His_kinase_dom"/>
</dbReference>
<dbReference type="PANTHER" id="PTHR43304:SF1">
    <property type="entry name" value="PAC DOMAIN-CONTAINING PROTEIN"/>
    <property type="match status" value="1"/>
</dbReference>
<organism evidence="8 9">
    <name type="scientific">Halorubrum lacusprofundi (strain ATCC 49239 / DSM 5036 / JCM 8891 / ACAM 34)</name>
    <dbReference type="NCBI Taxonomy" id="416348"/>
    <lineage>
        <taxon>Archaea</taxon>
        <taxon>Methanobacteriati</taxon>
        <taxon>Methanobacteriota</taxon>
        <taxon>Stenosarchaea group</taxon>
        <taxon>Halobacteria</taxon>
        <taxon>Halobacteriales</taxon>
        <taxon>Haloferacaceae</taxon>
        <taxon>Halorubrum</taxon>
    </lineage>
</organism>
<dbReference type="Gene3D" id="3.30.565.10">
    <property type="entry name" value="Histidine kinase-like ATPase, C-terminal domain"/>
    <property type="match status" value="1"/>
</dbReference>
<dbReference type="Pfam" id="PF02518">
    <property type="entry name" value="HATPase_c"/>
    <property type="match status" value="1"/>
</dbReference>
<dbReference type="NCBIfam" id="TIGR00229">
    <property type="entry name" value="sensory_box"/>
    <property type="match status" value="1"/>
</dbReference>
<evidence type="ECO:0000256" key="4">
    <source>
        <dbReference type="ARBA" id="ARBA00022679"/>
    </source>
</evidence>
<dbReference type="HOGENOM" id="CLU_000445_114_58_2"/>
<dbReference type="RefSeq" id="WP_012659504.1">
    <property type="nucleotide sequence ID" value="NC_012029.1"/>
</dbReference>
<dbReference type="InterPro" id="IPR003594">
    <property type="entry name" value="HATPase_dom"/>
</dbReference>
<dbReference type="InterPro" id="IPR036890">
    <property type="entry name" value="HATPase_C_sf"/>
</dbReference>
<dbReference type="InterPro" id="IPR013656">
    <property type="entry name" value="PAS_4"/>
</dbReference>
<protein>
    <recommendedName>
        <fullName evidence="2">histidine kinase</fullName>
        <ecNumber evidence="2">2.7.13.3</ecNumber>
    </recommendedName>
</protein>
<dbReference type="SUPFAM" id="SSF55785">
    <property type="entry name" value="PYP-like sensor domain (PAS domain)"/>
    <property type="match status" value="2"/>
</dbReference>
<dbReference type="PROSITE" id="PS50109">
    <property type="entry name" value="HIS_KIN"/>
    <property type="match status" value="1"/>
</dbReference>
<name>B9LRP0_HALLT</name>
<dbReference type="PANTHER" id="PTHR43304">
    <property type="entry name" value="PHYTOCHROME-LIKE PROTEIN CPH1"/>
    <property type="match status" value="1"/>
</dbReference>
<evidence type="ECO:0000259" key="6">
    <source>
        <dbReference type="PROSITE" id="PS50109"/>
    </source>
</evidence>
<dbReference type="GO" id="GO:0004673">
    <property type="term" value="F:protein histidine kinase activity"/>
    <property type="evidence" value="ECO:0007669"/>
    <property type="project" value="UniProtKB-EC"/>
</dbReference>
<reference evidence="8 9" key="1">
    <citation type="journal article" date="2016" name="Stand. Genomic Sci.">
        <title>Complete genome sequence of the Antarctic Halorubrum lacusprofundi type strain ACAM 34.</title>
        <authorList>
            <person name="Anderson I.J."/>
            <person name="DasSarma P."/>
            <person name="Lucas S."/>
            <person name="Copeland A."/>
            <person name="Lapidus A."/>
            <person name="Del Rio T.G."/>
            <person name="Tice H."/>
            <person name="Dalin E."/>
            <person name="Bruce D.C."/>
            <person name="Goodwin L."/>
            <person name="Pitluck S."/>
            <person name="Sims D."/>
            <person name="Brettin T.S."/>
            <person name="Detter J.C."/>
            <person name="Han C.S."/>
            <person name="Larimer F."/>
            <person name="Hauser L."/>
            <person name="Land M."/>
            <person name="Ivanova N."/>
            <person name="Richardson P."/>
            <person name="Cavicchioli R."/>
            <person name="DasSarma S."/>
            <person name="Woese C.R."/>
            <person name="Kyrpides N.C."/>
        </authorList>
    </citation>
    <scope>NUCLEOTIDE SEQUENCE [LARGE SCALE GENOMIC DNA]</scope>
    <source>
        <strain evidence="9">ATCC 49239 / DSM 5036 / JCM 8891 / ACAM 34</strain>
    </source>
</reference>
<feature type="domain" description="Histidine kinase" evidence="6">
    <location>
        <begin position="263"/>
        <end position="470"/>
    </location>
</feature>
<dbReference type="SMART" id="SM00387">
    <property type="entry name" value="HATPase_c"/>
    <property type="match status" value="1"/>
</dbReference>
<keyword evidence="4" id="KW-0808">Transferase</keyword>
<keyword evidence="3" id="KW-0597">Phosphoprotein</keyword>
<keyword evidence="5 8" id="KW-0418">Kinase</keyword>